<dbReference type="PANTHER" id="PTHR12917">
    <property type="entry name" value="ASPARTYL PROTEASE DDI-RELATED"/>
    <property type="match status" value="1"/>
</dbReference>
<proteinExistence type="predicted"/>
<dbReference type="InterPro" id="IPR021109">
    <property type="entry name" value="Peptidase_aspartic_dom_sf"/>
</dbReference>
<organism evidence="2 3">
    <name type="scientific">Takifugu flavidus</name>
    <name type="common">sansaifugu</name>
    <dbReference type="NCBI Taxonomy" id="433684"/>
    <lineage>
        <taxon>Eukaryota</taxon>
        <taxon>Metazoa</taxon>
        <taxon>Chordata</taxon>
        <taxon>Craniata</taxon>
        <taxon>Vertebrata</taxon>
        <taxon>Euteleostomi</taxon>
        <taxon>Actinopterygii</taxon>
        <taxon>Neopterygii</taxon>
        <taxon>Teleostei</taxon>
        <taxon>Neoteleostei</taxon>
        <taxon>Acanthomorphata</taxon>
        <taxon>Eupercaria</taxon>
        <taxon>Tetraodontiformes</taxon>
        <taxon>Tetradontoidea</taxon>
        <taxon>Tetraodontidae</taxon>
        <taxon>Takifugu</taxon>
    </lineage>
</organism>
<dbReference type="EMBL" id="RHFK02000015">
    <property type="protein sequence ID" value="TWW64834.1"/>
    <property type="molecule type" value="Genomic_DNA"/>
</dbReference>
<keyword evidence="2" id="KW-0675">Receptor</keyword>
<dbReference type="AlphaFoldDB" id="A0A5C6NBM0"/>
<comment type="caution">
    <text evidence="2">The sequence shown here is derived from an EMBL/GenBank/DDBJ whole genome shotgun (WGS) entry which is preliminary data.</text>
</comment>
<dbReference type="Proteomes" id="UP000324091">
    <property type="component" value="Chromosome 22"/>
</dbReference>
<accession>A0A5C6NBM0</accession>
<feature type="compositionally biased region" description="Basic and acidic residues" evidence="1">
    <location>
        <begin position="151"/>
        <end position="164"/>
    </location>
</feature>
<evidence type="ECO:0000256" key="1">
    <source>
        <dbReference type="SAM" id="MobiDB-lite"/>
    </source>
</evidence>
<dbReference type="Gene3D" id="2.40.70.10">
    <property type="entry name" value="Acid Proteases"/>
    <property type="match status" value="1"/>
</dbReference>
<sequence length="311" mass="34190">MSEAKKSELAIRDKAILHQQRRLKQATQFTHKDSADLLPLDGLKRLGTSKDLHNHCPSVRPSIRPSVHPSIHPPSIHPSIHPSLPPSLPTWFSKQPHSIVQRRLLEGNITRLRGEARDASARVRSPLADPKDGQADAEERSESTADDSTEERESLEESERSLRSDEEDDSSEAAARQTAQKTELTALVVQCKCCETEIKASINTGSQHNHISTSCCQRLGLVPKQASSPCGAPSSVLGLKLQLGTQMVQCSAYVKEDETSELCLGLQTLLELKCCLDLCNKVLKLQGGDEELPFLSLSPDSQCQHDTNENL</sequence>
<reference evidence="2 3" key="1">
    <citation type="submission" date="2019-04" db="EMBL/GenBank/DDBJ databases">
        <title>Chromosome genome assembly for Takifugu flavidus.</title>
        <authorList>
            <person name="Xiao S."/>
        </authorList>
    </citation>
    <scope>NUCLEOTIDE SEQUENCE [LARGE SCALE GENOMIC DNA]</scope>
    <source>
        <strain evidence="2">HTHZ2018</strain>
        <tissue evidence="2">Muscle</tissue>
    </source>
</reference>
<feature type="region of interest" description="Disordered" evidence="1">
    <location>
        <begin position="115"/>
        <end position="178"/>
    </location>
</feature>
<evidence type="ECO:0000313" key="2">
    <source>
        <dbReference type="EMBL" id="TWW64834.1"/>
    </source>
</evidence>
<evidence type="ECO:0000313" key="3">
    <source>
        <dbReference type="Proteomes" id="UP000324091"/>
    </source>
</evidence>
<gene>
    <name evidence="2" type="ORF">D4764_22G0004810</name>
</gene>
<keyword evidence="3" id="KW-1185">Reference proteome</keyword>
<name>A0A5C6NBM0_9TELE</name>
<feature type="compositionally biased region" description="Basic and acidic residues" evidence="1">
    <location>
        <begin position="129"/>
        <end position="143"/>
    </location>
</feature>
<dbReference type="PANTHER" id="PTHR12917:SF17">
    <property type="entry name" value="NUCLEAR RECEPTOR-INTERACTING PROTEIN 2"/>
    <property type="match status" value="1"/>
</dbReference>
<protein>
    <submittedName>
        <fullName evidence="2">Nuclear receptor-interacting protein 2</fullName>
    </submittedName>
</protein>